<keyword evidence="1" id="KW-0479">Metal-binding</keyword>
<dbReference type="PROSITE" id="PS50966">
    <property type="entry name" value="ZF_SWIM"/>
    <property type="match status" value="1"/>
</dbReference>
<name>A0ABQ7V0X1_SOLTU</name>
<keyword evidence="8" id="KW-1185">Reference proteome</keyword>
<dbReference type="Pfam" id="PF03108">
    <property type="entry name" value="DBD_Tnp_Mut"/>
    <property type="match status" value="1"/>
</dbReference>
<evidence type="ECO:0000256" key="2">
    <source>
        <dbReference type="ARBA" id="ARBA00022771"/>
    </source>
</evidence>
<feature type="region of interest" description="Disordered" evidence="5">
    <location>
        <begin position="1"/>
        <end position="68"/>
    </location>
</feature>
<evidence type="ECO:0000256" key="1">
    <source>
        <dbReference type="ARBA" id="ARBA00022723"/>
    </source>
</evidence>
<feature type="compositionally biased region" description="Acidic residues" evidence="5">
    <location>
        <begin position="54"/>
        <end position="68"/>
    </location>
</feature>
<feature type="compositionally biased region" description="Polar residues" evidence="5">
    <location>
        <begin position="788"/>
        <end position="799"/>
    </location>
</feature>
<feature type="region of interest" description="Disordered" evidence="5">
    <location>
        <begin position="874"/>
        <end position="897"/>
    </location>
</feature>
<dbReference type="Pfam" id="PF10551">
    <property type="entry name" value="MULE"/>
    <property type="match status" value="1"/>
</dbReference>
<feature type="compositionally biased region" description="Basic and acidic residues" evidence="5">
    <location>
        <begin position="31"/>
        <end position="42"/>
    </location>
</feature>
<dbReference type="InterPro" id="IPR018289">
    <property type="entry name" value="MULE_transposase_dom"/>
</dbReference>
<dbReference type="InterPro" id="IPR004332">
    <property type="entry name" value="Transposase_MuDR"/>
</dbReference>
<accession>A0ABQ7V0X1</accession>
<dbReference type="InterPro" id="IPR006564">
    <property type="entry name" value="Znf_PMZ"/>
</dbReference>
<sequence>MGSRVALGEHPQLIARDAATSSHVTEQEETTDIRDENVNAKEDDSDLPSNLDGSESELDVIPEEDDSELDEELRAFRIERRKKIHQKKKRKVPVPTPEVELGEAGADKGFDDIIRLNKRDKYARRLGGDEECYSSSDIYSDNSRDELDVLAQRGIDLPARRKSRKLRFDPDCQITIFELGMVFESVVQFRKAVQSYAVENKVQLELKPNEKHRIRVKCKSKILCKWEIYASIDKNSGDFIVKKYHPFHRCPTKNKNKLCTSVYIAHKFQDRIVSQPNIKLWEIQELVRDELGLYVGRTVCFRAKCRVMSQFMGDWNLEFSRLCDYADIIKKTNPGSSYWVRTDKDTIPGKNLFVYFYVCFDALKRGWLEGCRKIIGLDGCFLKGLCKGELLVAVGRSGNNQMFPIAWAIVDQETKHSWTWFIEYLISDLELGNGVGLTIMSNCQKGLIPTIQELLPNAEHRRCARHIWSNWSINWKGEERRKQFWRCAKASYEVKLKDELAKLAKLAKPNEVGPRHKSIITMLEEIRHKIMNRLVDMRRFANTWITDVSPMARLILEENKDISKRCKVLWNGDSGFEISEGDTRFIVDQVRRTCTCRSWQLRGIPCPHDVCAFYHLDQEPENEIESWYRHEVFLKAYQYSIQPIPNMKMWPESNNPSIESPEVKPMPGRPGRCRRKQKDEPRKKYGKLSKKGVKMTCSRCHQLGHNKSACKSVTEVTSSQSSRPAQPMAPPPNRASQNMNPPSMCTDTSAVKRSNQSQSTGRGRGRGRGRGYFATNATGRGKGRDNDQPTNNGSTQPTTRTKKPKHSTGFGIYTDIQSGRTVLNPGITTSERVISPGTFKDASPTNIELGFKPYGLKWKGKNAWSTSQLQQLRTRRNLESSTQPSTSSICQGNGNNM</sequence>
<evidence type="ECO:0000313" key="7">
    <source>
        <dbReference type="EMBL" id="KAH0757696.1"/>
    </source>
</evidence>
<feature type="domain" description="SWIM-type" evidence="6">
    <location>
        <begin position="585"/>
        <end position="617"/>
    </location>
</feature>
<protein>
    <recommendedName>
        <fullName evidence="6">SWIM-type domain-containing protein</fullName>
    </recommendedName>
</protein>
<evidence type="ECO:0000256" key="5">
    <source>
        <dbReference type="SAM" id="MobiDB-lite"/>
    </source>
</evidence>
<evidence type="ECO:0000256" key="3">
    <source>
        <dbReference type="ARBA" id="ARBA00022833"/>
    </source>
</evidence>
<dbReference type="SMART" id="SM00575">
    <property type="entry name" value="ZnF_PMZ"/>
    <property type="match status" value="1"/>
</dbReference>
<keyword evidence="3" id="KW-0862">Zinc</keyword>
<evidence type="ECO:0000259" key="6">
    <source>
        <dbReference type="PROSITE" id="PS50966"/>
    </source>
</evidence>
<feature type="region of interest" description="Disordered" evidence="5">
    <location>
        <begin position="652"/>
        <end position="691"/>
    </location>
</feature>
<evidence type="ECO:0000256" key="4">
    <source>
        <dbReference type="PROSITE-ProRule" id="PRU00325"/>
    </source>
</evidence>
<feature type="region of interest" description="Disordered" evidence="5">
    <location>
        <begin position="709"/>
        <end position="812"/>
    </location>
</feature>
<dbReference type="EMBL" id="JAIVGD010000015">
    <property type="protein sequence ID" value="KAH0757696.1"/>
    <property type="molecule type" value="Genomic_DNA"/>
</dbReference>
<dbReference type="Proteomes" id="UP000826656">
    <property type="component" value="Unassembled WGS sequence"/>
</dbReference>
<feature type="compositionally biased region" description="Polar residues" evidence="5">
    <location>
        <begin position="734"/>
        <end position="760"/>
    </location>
</feature>
<feature type="compositionally biased region" description="Polar residues" evidence="5">
    <location>
        <begin position="709"/>
        <end position="724"/>
    </location>
</feature>
<feature type="compositionally biased region" description="Polar residues" evidence="5">
    <location>
        <begin position="879"/>
        <end position="897"/>
    </location>
</feature>
<dbReference type="PANTHER" id="PTHR31973:SF197">
    <property type="entry name" value="SWIM-TYPE DOMAIN-CONTAINING PROTEIN"/>
    <property type="match status" value="1"/>
</dbReference>
<dbReference type="PANTHER" id="PTHR31973">
    <property type="entry name" value="POLYPROTEIN, PUTATIVE-RELATED"/>
    <property type="match status" value="1"/>
</dbReference>
<organism evidence="7 8">
    <name type="scientific">Solanum tuberosum</name>
    <name type="common">Potato</name>
    <dbReference type="NCBI Taxonomy" id="4113"/>
    <lineage>
        <taxon>Eukaryota</taxon>
        <taxon>Viridiplantae</taxon>
        <taxon>Streptophyta</taxon>
        <taxon>Embryophyta</taxon>
        <taxon>Tracheophyta</taxon>
        <taxon>Spermatophyta</taxon>
        <taxon>Magnoliopsida</taxon>
        <taxon>eudicotyledons</taxon>
        <taxon>Gunneridae</taxon>
        <taxon>Pentapetalae</taxon>
        <taxon>asterids</taxon>
        <taxon>lamiids</taxon>
        <taxon>Solanales</taxon>
        <taxon>Solanaceae</taxon>
        <taxon>Solanoideae</taxon>
        <taxon>Solaneae</taxon>
        <taxon>Solanum</taxon>
    </lineage>
</organism>
<proteinExistence type="predicted"/>
<evidence type="ECO:0000313" key="8">
    <source>
        <dbReference type="Proteomes" id="UP000826656"/>
    </source>
</evidence>
<gene>
    <name evidence="7" type="ORF">KY290_021189</name>
</gene>
<reference evidence="7 8" key="1">
    <citation type="journal article" date="2021" name="bioRxiv">
        <title>Chromosome-scale and haplotype-resolved genome assembly of a tetraploid potato cultivar.</title>
        <authorList>
            <person name="Sun H."/>
            <person name="Jiao W.-B."/>
            <person name="Krause K."/>
            <person name="Campoy J.A."/>
            <person name="Goel M."/>
            <person name="Folz-Donahue K."/>
            <person name="Kukat C."/>
            <person name="Huettel B."/>
            <person name="Schneeberger K."/>
        </authorList>
    </citation>
    <scope>NUCLEOTIDE SEQUENCE [LARGE SCALE GENOMIC DNA]</scope>
    <source>
        <strain evidence="7">SolTubOtavaFocal</strain>
        <tissue evidence="7">Leaves</tissue>
    </source>
</reference>
<dbReference type="InterPro" id="IPR007527">
    <property type="entry name" value="Znf_SWIM"/>
</dbReference>
<comment type="caution">
    <text evidence="7">The sequence shown here is derived from an EMBL/GenBank/DDBJ whole genome shotgun (WGS) entry which is preliminary data.</text>
</comment>
<keyword evidence="2 4" id="KW-0863">Zinc-finger</keyword>
<dbReference type="Pfam" id="PF04434">
    <property type="entry name" value="SWIM"/>
    <property type="match status" value="1"/>
</dbReference>